<sequence length="428" mass="46162">MSTQDFGARTRAPLALSLHSRWWQLLCGLVCAMVASNPQYIWTLLTRPLTAQLGVSLPGLQVTFSILIVCQTFLSPLEGYLIERFGPRWLLAAGGAITGLSWVLTSRAESLLSVYLCYGVLGGIGVGIVVVGTIGLMARWFPDRRGFAIGVVMAGFGMGAMLTTFPITHSIARYGYQHTLAVYGVILGVIGILAALGMRLPPPGYMADWRPQRAAAVVPDTRPGNMLRTPLFWLMFVMMSMMATSGLMVTSQMAVFTRDFGMAGVTVFGLAALPLALTIDRIANGVTRPMFGWVSDLIGREHTMLVAFGMEAIAMTLWLTLRHDPLLFVLLSGVVFLGWGEIFSLFPSTLTDTFGSKHAIVNYACLSYAQGVGSILGGPVAALLHQRTGGWDAVFGTAIALDSCTAVLAIAALKPMRRAWFARASRRS</sequence>
<feature type="transmembrane region" description="Helical" evidence="6">
    <location>
        <begin position="116"/>
        <end position="141"/>
    </location>
</feature>
<dbReference type="Proteomes" id="UP000463700">
    <property type="component" value="Unassembled WGS sequence"/>
</dbReference>
<dbReference type="InterPro" id="IPR011701">
    <property type="entry name" value="MFS"/>
</dbReference>
<feature type="domain" description="Major facilitator superfamily (MFS) profile" evidence="7">
    <location>
        <begin position="1"/>
        <end position="417"/>
    </location>
</feature>
<dbReference type="CDD" id="cd17353">
    <property type="entry name" value="MFS_OFA_like"/>
    <property type="match status" value="1"/>
</dbReference>
<evidence type="ECO:0000256" key="3">
    <source>
        <dbReference type="ARBA" id="ARBA00022692"/>
    </source>
</evidence>
<dbReference type="InterPro" id="IPR036259">
    <property type="entry name" value="MFS_trans_sf"/>
</dbReference>
<keyword evidence="2" id="KW-0813">Transport</keyword>
<protein>
    <submittedName>
        <fullName evidence="8">Oxalate/formate MFS antiporter</fullName>
    </submittedName>
</protein>
<evidence type="ECO:0000256" key="2">
    <source>
        <dbReference type="ARBA" id="ARBA00022448"/>
    </source>
</evidence>
<gene>
    <name evidence="8" type="primary">oxlT</name>
    <name evidence="8" type="ORF">FSO04_20775</name>
</gene>
<feature type="transmembrane region" description="Helical" evidence="6">
    <location>
        <begin position="22"/>
        <end position="41"/>
    </location>
</feature>
<reference evidence="8 9" key="1">
    <citation type="journal article" date="2020" name="Int. J. Syst. Evol. Microbiol.">
        <title>Paraburkholderia madseniana sp. nov., a phenolic acid-degrading bacterium isolated from acidic forest soil.</title>
        <authorList>
            <person name="Wilhelm R.C."/>
            <person name="Murphy S.J.L."/>
            <person name="Feriancek N.M."/>
            <person name="Karasz D.C."/>
            <person name="DeRito C.M."/>
            <person name="Newman J.D."/>
            <person name="Buckley D.H."/>
        </authorList>
    </citation>
    <scope>NUCLEOTIDE SEQUENCE [LARGE SCALE GENOMIC DNA]</scope>
    <source>
        <strain evidence="8 9">RP11</strain>
    </source>
</reference>
<name>A0A6N6WC66_9BURK</name>
<comment type="caution">
    <text evidence="8">The sequence shown here is derived from an EMBL/GenBank/DDBJ whole genome shotgun (WGS) entry which is preliminary data.</text>
</comment>
<keyword evidence="5 6" id="KW-0472">Membrane</keyword>
<evidence type="ECO:0000256" key="4">
    <source>
        <dbReference type="ARBA" id="ARBA00022989"/>
    </source>
</evidence>
<evidence type="ECO:0000313" key="9">
    <source>
        <dbReference type="Proteomes" id="UP000463700"/>
    </source>
</evidence>
<organism evidence="8 9">
    <name type="scientific">Paraburkholderia madseniana</name>
    <dbReference type="NCBI Taxonomy" id="2599607"/>
    <lineage>
        <taxon>Bacteria</taxon>
        <taxon>Pseudomonadati</taxon>
        <taxon>Pseudomonadota</taxon>
        <taxon>Betaproteobacteria</taxon>
        <taxon>Burkholderiales</taxon>
        <taxon>Burkholderiaceae</taxon>
        <taxon>Paraburkholderia</taxon>
    </lineage>
</organism>
<feature type="transmembrane region" description="Helical" evidence="6">
    <location>
        <begin position="180"/>
        <end position="200"/>
    </location>
</feature>
<dbReference type="GO" id="GO:0019531">
    <property type="term" value="F:oxalate transmembrane transporter activity"/>
    <property type="evidence" value="ECO:0007669"/>
    <property type="project" value="InterPro"/>
</dbReference>
<evidence type="ECO:0000256" key="6">
    <source>
        <dbReference type="SAM" id="Phobius"/>
    </source>
</evidence>
<dbReference type="PANTHER" id="PTHR43385">
    <property type="entry name" value="RIBOFLAVIN TRANSPORTER RIBJ"/>
    <property type="match status" value="1"/>
</dbReference>
<feature type="transmembrane region" description="Helical" evidence="6">
    <location>
        <begin position="393"/>
        <end position="413"/>
    </location>
</feature>
<feature type="transmembrane region" description="Helical" evidence="6">
    <location>
        <begin position="53"/>
        <end position="74"/>
    </location>
</feature>
<keyword evidence="3 6" id="KW-0812">Transmembrane</keyword>
<feature type="transmembrane region" description="Helical" evidence="6">
    <location>
        <begin position="326"/>
        <end position="346"/>
    </location>
</feature>
<dbReference type="OrthoDB" id="8830981at2"/>
<dbReference type="InterPro" id="IPR052983">
    <property type="entry name" value="MFS_Riboflavin_Transporter"/>
</dbReference>
<feature type="transmembrane region" description="Helical" evidence="6">
    <location>
        <begin position="147"/>
        <end position="168"/>
    </location>
</feature>
<comment type="subcellular location">
    <subcellularLocation>
        <location evidence="1">Membrane</location>
        <topology evidence="1">Multi-pass membrane protein</topology>
    </subcellularLocation>
</comment>
<dbReference type="InterPro" id="IPR020846">
    <property type="entry name" value="MFS_dom"/>
</dbReference>
<dbReference type="Pfam" id="PF07690">
    <property type="entry name" value="MFS_1"/>
    <property type="match status" value="2"/>
</dbReference>
<dbReference type="RefSeq" id="WP_154562002.1">
    <property type="nucleotide sequence ID" value="NZ_JAMXWG010000001.1"/>
</dbReference>
<feature type="transmembrane region" description="Helical" evidence="6">
    <location>
        <begin position="86"/>
        <end position="104"/>
    </location>
</feature>
<proteinExistence type="predicted"/>
<dbReference type="SUPFAM" id="SSF103473">
    <property type="entry name" value="MFS general substrate transporter"/>
    <property type="match status" value="1"/>
</dbReference>
<evidence type="ECO:0000259" key="7">
    <source>
        <dbReference type="PROSITE" id="PS50850"/>
    </source>
</evidence>
<accession>A0A6N6WC66</accession>
<dbReference type="Gene3D" id="1.20.1250.20">
    <property type="entry name" value="MFS general substrate transporter like domains"/>
    <property type="match status" value="2"/>
</dbReference>
<feature type="transmembrane region" description="Helical" evidence="6">
    <location>
        <begin position="231"/>
        <end position="250"/>
    </location>
</feature>
<dbReference type="PANTHER" id="PTHR43385:SF1">
    <property type="entry name" value="RIBOFLAVIN TRANSPORTER RIBJ"/>
    <property type="match status" value="1"/>
</dbReference>
<dbReference type="InterPro" id="IPR026355">
    <property type="entry name" value="Oxa/Form_antiport"/>
</dbReference>
<dbReference type="NCBIfam" id="TIGR04259">
    <property type="entry name" value="oxa_formateAnti"/>
    <property type="match status" value="1"/>
</dbReference>
<dbReference type="AlphaFoldDB" id="A0A6N6WC66"/>
<dbReference type="EMBL" id="VOSW01000038">
    <property type="protein sequence ID" value="KAE8758073.1"/>
    <property type="molecule type" value="Genomic_DNA"/>
</dbReference>
<evidence type="ECO:0000256" key="1">
    <source>
        <dbReference type="ARBA" id="ARBA00004141"/>
    </source>
</evidence>
<keyword evidence="4 6" id="KW-1133">Transmembrane helix</keyword>
<feature type="transmembrane region" description="Helical" evidence="6">
    <location>
        <begin position="262"/>
        <end position="283"/>
    </location>
</feature>
<dbReference type="PROSITE" id="PS50850">
    <property type="entry name" value="MFS"/>
    <property type="match status" value="1"/>
</dbReference>
<evidence type="ECO:0000256" key="5">
    <source>
        <dbReference type="ARBA" id="ARBA00023136"/>
    </source>
</evidence>
<dbReference type="GO" id="GO:0016020">
    <property type="term" value="C:membrane"/>
    <property type="evidence" value="ECO:0007669"/>
    <property type="project" value="UniProtKB-SubCell"/>
</dbReference>
<evidence type="ECO:0000313" key="8">
    <source>
        <dbReference type="EMBL" id="KAE8758073.1"/>
    </source>
</evidence>